<dbReference type="RefSeq" id="WP_009138229.1">
    <property type="nucleotide sequence ID" value="NZ_JH594600.1"/>
</dbReference>
<dbReference type="PATRIC" id="fig|742817.3.peg.3293"/>
<comment type="caution">
    <text evidence="2">The sequence shown here is derived from an EMBL/GenBank/DDBJ whole genome shotgun (WGS) entry which is preliminary data.</text>
</comment>
<evidence type="ECO:0000313" key="2">
    <source>
        <dbReference type="EMBL" id="EHP44979.1"/>
    </source>
</evidence>
<sequence>MNTTYRKVIDRITAQTLALTEKNREKLSACLERFEWAKNDLLLREGQVCKYIWFVDQGMIRLFYNKRGKDLTEHFAYEGGIFLSLESFFRQIPSRLIIEALEPTVVYGLGYEKLHGLMETEPEIEHFYCKILENCLILSQQKADACRFETAGERYHRLLQEHPEVVKRAPLIHIASHLGMSPETLSRVRAGLL</sequence>
<feature type="domain" description="Cyclic nucleotide-binding" evidence="1">
    <location>
        <begin position="19"/>
        <end position="118"/>
    </location>
</feature>
<dbReference type="EMBL" id="ADMC01000038">
    <property type="protein sequence ID" value="EHP44979.1"/>
    <property type="molecule type" value="Genomic_DNA"/>
</dbReference>
<organism evidence="2 3">
    <name type="scientific">Odoribacter laneus YIT 12061</name>
    <dbReference type="NCBI Taxonomy" id="742817"/>
    <lineage>
        <taxon>Bacteria</taxon>
        <taxon>Pseudomonadati</taxon>
        <taxon>Bacteroidota</taxon>
        <taxon>Bacteroidia</taxon>
        <taxon>Bacteroidales</taxon>
        <taxon>Odoribacteraceae</taxon>
        <taxon>Odoribacter</taxon>
    </lineage>
</organism>
<dbReference type="AlphaFoldDB" id="H1DLF1"/>
<dbReference type="InterPro" id="IPR018490">
    <property type="entry name" value="cNMP-bd_dom_sf"/>
</dbReference>
<proteinExistence type="predicted"/>
<name>H1DLF1_9BACT</name>
<dbReference type="eggNOG" id="COG0664">
    <property type="taxonomic scope" value="Bacteria"/>
</dbReference>
<dbReference type="Pfam" id="PF00027">
    <property type="entry name" value="cNMP_binding"/>
    <property type="match status" value="1"/>
</dbReference>
<dbReference type="CDD" id="cd00038">
    <property type="entry name" value="CAP_ED"/>
    <property type="match status" value="1"/>
</dbReference>
<dbReference type="Gene3D" id="2.60.120.10">
    <property type="entry name" value="Jelly Rolls"/>
    <property type="match status" value="1"/>
</dbReference>
<keyword evidence="3" id="KW-1185">Reference proteome</keyword>
<dbReference type="InterPro" id="IPR014710">
    <property type="entry name" value="RmlC-like_jellyroll"/>
</dbReference>
<evidence type="ECO:0000313" key="3">
    <source>
        <dbReference type="Proteomes" id="UP000004892"/>
    </source>
</evidence>
<reference evidence="2 3" key="1">
    <citation type="submission" date="2012-01" db="EMBL/GenBank/DDBJ databases">
        <title>The Genome Sequence of Odoribacter laneus YIT 12061.</title>
        <authorList>
            <consortium name="The Broad Institute Genome Sequencing Platform"/>
            <person name="Earl A."/>
            <person name="Ward D."/>
            <person name="Feldgarden M."/>
            <person name="Gevers D."/>
            <person name="Morotomi M."/>
            <person name="Young S.K."/>
            <person name="Zeng Q."/>
            <person name="Gargeya S."/>
            <person name="Fitzgerald M."/>
            <person name="Haas B."/>
            <person name="Abouelleil A."/>
            <person name="Alvarado L."/>
            <person name="Arachchi H.M."/>
            <person name="Berlin A."/>
            <person name="Chapman S.B."/>
            <person name="Gearin G."/>
            <person name="Goldberg J."/>
            <person name="Griggs A."/>
            <person name="Gujja S."/>
            <person name="Hansen M."/>
            <person name="Heiman D."/>
            <person name="Howarth C."/>
            <person name="Larimer J."/>
            <person name="Lui A."/>
            <person name="MacDonald P.J.P."/>
            <person name="McCowen C."/>
            <person name="Montmayeur A."/>
            <person name="Murphy C."/>
            <person name="Neiman D."/>
            <person name="Pearson M."/>
            <person name="Priest M."/>
            <person name="Roberts A."/>
            <person name="Saif S."/>
            <person name="Shea T."/>
            <person name="Sisk P."/>
            <person name="Stolte C."/>
            <person name="Sykes S."/>
            <person name="Wortman J."/>
            <person name="Nusbaum C."/>
            <person name="Birren B."/>
        </authorList>
    </citation>
    <scope>NUCLEOTIDE SEQUENCE [LARGE SCALE GENOMIC DNA]</scope>
    <source>
        <strain evidence="2 3">YIT 12061</strain>
    </source>
</reference>
<dbReference type="Proteomes" id="UP000004892">
    <property type="component" value="Unassembled WGS sequence"/>
</dbReference>
<accession>H1DLF1</accession>
<dbReference type="GeneID" id="98070604"/>
<evidence type="ECO:0000259" key="1">
    <source>
        <dbReference type="PROSITE" id="PS50042"/>
    </source>
</evidence>
<dbReference type="PROSITE" id="PS50042">
    <property type="entry name" value="CNMP_BINDING_3"/>
    <property type="match status" value="1"/>
</dbReference>
<protein>
    <recommendedName>
        <fullName evidence="1">Cyclic nucleotide-binding domain-containing protein</fullName>
    </recommendedName>
</protein>
<dbReference type="InterPro" id="IPR000595">
    <property type="entry name" value="cNMP-bd_dom"/>
</dbReference>
<dbReference type="SUPFAM" id="SSF51206">
    <property type="entry name" value="cAMP-binding domain-like"/>
    <property type="match status" value="1"/>
</dbReference>
<dbReference type="STRING" id="742817.HMPREF9449_03087"/>
<dbReference type="HOGENOM" id="CLU_075053_9_3_10"/>
<gene>
    <name evidence="2" type="ORF">HMPREF9449_03087</name>
</gene>